<name>A0A8S0RJ88_OLEEU</name>
<dbReference type="AlphaFoldDB" id="A0A8S0RJ88"/>
<evidence type="ECO:0000259" key="1">
    <source>
        <dbReference type="PROSITE" id="PS50812"/>
    </source>
</evidence>
<dbReference type="CDD" id="cd05162">
    <property type="entry name" value="PWWP"/>
    <property type="match status" value="1"/>
</dbReference>
<dbReference type="OrthoDB" id="674240at2759"/>
<evidence type="ECO:0000313" key="3">
    <source>
        <dbReference type="Proteomes" id="UP000594638"/>
    </source>
</evidence>
<accession>A0A8S0RJ88</accession>
<reference evidence="2 3" key="1">
    <citation type="submission" date="2019-12" db="EMBL/GenBank/DDBJ databases">
        <authorList>
            <person name="Alioto T."/>
            <person name="Alioto T."/>
            <person name="Gomez Garrido J."/>
        </authorList>
    </citation>
    <scope>NUCLEOTIDE SEQUENCE [LARGE SCALE GENOMIC DNA]</scope>
</reference>
<gene>
    <name evidence="2" type="ORF">OLEA9_A044536</name>
</gene>
<dbReference type="Gramene" id="OE9A044536T1">
    <property type="protein sequence ID" value="OE9A044536C1"/>
    <property type="gene ID" value="OE9A044536"/>
</dbReference>
<dbReference type="Proteomes" id="UP000594638">
    <property type="component" value="Unassembled WGS sequence"/>
</dbReference>
<dbReference type="Pfam" id="PF00855">
    <property type="entry name" value="PWWP"/>
    <property type="match status" value="1"/>
</dbReference>
<dbReference type="PANTHER" id="PTHR33697">
    <property type="entry name" value="T17B22.17 PROTEIN-RELATED"/>
    <property type="match status" value="1"/>
</dbReference>
<sequence length="399" mass="44653">MSSSAHDNKKAIDASVGGLVWVRRQNGYWWPGQILKPDELPETILPAPRAGTPIQLLGREDACLDWYNLETSKRVKAFRCGEYNSCIQKAEASASNSSKKTAGRYARRADAIIHALKIESVCEDFDKDSNSFQDYLDSAEEMSASVASIEEPHHVVLSSVYRYLYIPITDALIPLGTFECQLKRKRKSRLRKTDGYVYMSDTILDSCFGNSGPITDVKVHPMKTQTQGQVDELAVPQRLMPHRQSHSNVNMKYDQLDFYPGDNKDDSGLYDVTLDVNMCYQPQNVPNISLMSKLTGESIVGHPLNVEILEDGMVIEKRPRGRPRAKNITSQLQVPPVKSPKSKKHRGFSKKTRKFVSLAGLPEPEEIPVINMLTKPVLACVPLKVVFSRLNAALNSSMI</sequence>
<dbReference type="PANTHER" id="PTHR33697:SF1">
    <property type="entry name" value="TUDOR_PWWP_MBT SUPERFAMILY PROTEIN"/>
    <property type="match status" value="1"/>
</dbReference>
<dbReference type="InterPro" id="IPR044679">
    <property type="entry name" value="PWWP2-like"/>
</dbReference>
<dbReference type="PROSITE" id="PS50812">
    <property type="entry name" value="PWWP"/>
    <property type="match status" value="1"/>
</dbReference>
<dbReference type="EMBL" id="CACTIH010003623">
    <property type="protein sequence ID" value="CAA2978850.1"/>
    <property type="molecule type" value="Genomic_DNA"/>
</dbReference>
<organism evidence="2 3">
    <name type="scientific">Olea europaea subsp. europaea</name>
    <dbReference type="NCBI Taxonomy" id="158383"/>
    <lineage>
        <taxon>Eukaryota</taxon>
        <taxon>Viridiplantae</taxon>
        <taxon>Streptophyta</taxon>
        <taxon>Embryophyta</taxon>
        <taxon>Tracheophyta</taxon>
        <taxon>Spermatophyta</taxon>
        <taxon>Magnoliopsida</taxon>
        <taxon>eudicotyledons</taxon>
        <taxon>Gunneridae</taxon>
        <taxon>Pentapetalae</taxon>
        <taxon>asterids</taxon>
        <taxon>lamiids</taxon>
        <taxon>Lamiales</taxon>
        <taxon>Oleaceae</taxon>
        <taxon>Oleeae</taxon>
        <taxon>Olea</taxon>
    </lineage>
</organism>
<dbReference type="InterPro" id="IPR000313">
    <property type="entry name" value="PWWP_dom"/>
</dbReference>
<feature type="domain" description="PWWP" evidence="1">
    <location>
        <begin position="16"/>
        <end position="70"/>
    </location>
</feature>
<dbReference type="SUPFAM" id="SSF63748">
    <property type="entry name" value="Tudor/PWWP/MBT"/>
    <property type="match status" value="1"/>
</dbReference>
<dbReference type="Gene3D" id="2.30.30.140">
    <property type="match status" value="1"/>
</dbReference>
<protein>
    <recommendedName>
        <fullName evidence="1">PWWP domain-containing protein</fullName>
    </recommendedName>
</protein>
<keyword evidence="3" id="KW-1185">Reference proteome</keyword>
<comment type="caution">
    <text evidence="2">The sequence shown here is derived from an EMBL/GenBank/DDBJ whole genome shotgun (WGS) entry which is preliminary data.</text>
</comment>
<proteinExistence type="predicted"/>
<evidence type="ECO:0000313" key="2">
    <source>
        <dbReference type="EMBL" id="CAA2978850.1"/>
    </source>
</evidence>